<evidence type="ECO:0000313" key="10">
    <source>
        <dbReference type="Proteomes" id="UP000636709"/>
    </source>
</evidence>
<keyword evidence="5" id="KW-0325">Glycoprotein</keyword>
<evidence type="ECO:0000313" key="9">
    <source>
        <dbReference type="EMBL" id="KAF8702832.1"/>
    </source>
</evidence>
<evidence type="ECO:0000256" key="4">
    <source>
        <dbReference type="ARBA" id="ARBA00022801"/>
    </source>
</evidence>
<name>A0A835BT96_9POAL</name>
<dbReference type="InterPro" id="IPR033121">
    <property type="entry name" value="PEPTIDASE_A1"/>
</dbReference>
<feature type="compositionally biased region" description="Basic residues" evidence="6">
    <location>
        <begin position="66"/>
        <end position="77"/>
    </location>
</feature>
<evidence type="ECO:0000256" key="5">
    <source>
        <dbReference type="ARBA" id="ARBA00023180"/>
    </source>
</evidence>
<evidence type="ECO:0000256" key="3">
    <source>
        <dbReference type="ARBA" id="ARBA00022750"/>
    </source>
</evidence>
<dbReference type="InterPro" id="IPR051708">
    <property type="entry name" value="Plant_Aspart_Prot_A1"/>
</dbReference>
<accession>A0A835BT96</accession>
<dbReference type="PANTHER" id="PTHR47967">
    <property type="entry name" value="OS07G0603500 PROTEIN-RELATED"/>
    <property type="match status" value="1"/>
</dbReference>
<dbReference type="GO" id="GO:0004190">
    <property type="term" value="F:aspartic-type endopeptidase activity"/>
    <property type="evidence" value="ECO:0007669"/>
    <property type="project" value="UniProtKB-KW"/>
</dbReference>
<dbReference type="PROSITE" id="PS51767">
    <property type="entry name" value="PEPTIDASE_A1"/>
    <property type="match status" value="1"/>
</dbReference>
<dbReference type="Pfam" id="PF14543">
    <property type="entry name" value="TAXi_N"/>
    <property type="match status" value="1"/>
</dbReference>
<dbReference type="InterPro" id="IPR032799">
    <property type="entry name" value="TAXi_C"/>
</dbReference>
<evidence type="ECO:0000256" key="2">
    <source>
        <dbReference type="ARBA" id="ARBA00022670"/>
    </source>
</evidence>
<dbReference type="Pfam" id="PF14541">
    <property type="entry name" value="TAXi_C"/>
    <property type="match status" value="1"/>
</dbReference>
<feature type="chain" id="PRO_5032978647" description="Peptidase A1 domain-containing protein" evidence="7">
    <location>
        <begin position="27"/>
        <end position="498"/>
    </location>
</feature>
<dbReference type="GO" id="GO:0006508">
    <property type="term" value="P:proteolysis"/>
    <property type="evidence" value="ECO:0007669"/>
    <property type="project" value="UniProtKB-KW"/>
</dbReference>
<dbReference type="SUPFAM" id="SSF50630">
    <property type="entry name" value="Acid proteases"/>
    <property type="match status" value="1"/>
</dbReference>
<reference evidence="9" key="1">
    <citation type="submission" date="2020-07" db="EMBL/GenBank/DDBJ databases">
        <title>Genome sequence and genetic diversity analysis of an under-domesticated orphan crop, white fonio (Digitaria exilis).</title>
        <authorList>
            <person name="Bennetzen J.L."/>
            <person name="Chen S."/>
            <person name="Ma X."/>
            <person name="Wang X."/>
            <person name="Yssel A.E.J."/>
            <person name="Chaluvadi S.R."/>
            <person name="Johnson M."/>
            <person name="Gangashetty P."/>
            <person name="Hamidou F."/>
            <person name="Sanogo M.D."/>
            <person name="Zwaenepoel A."/>
            <person name="Wallace J."/>
            <person name="Van De Peer Y."/>
            <person name="Van Deynze A."/>
        </authorList>
    </citation>
    <scope>NUCLEOTIDE SEQUENCE</scope>
    <source>
        <tissue evidence="9">Leaves</tissue>
    </source>
</reference>
<gene>
    <name evidence="9" type="ORF">HU200_032666</name>
</gene>
<dbReference type="OrthoDB" id="2747330at2759"/>
<dbReference type="InterPro" id="IPR034161">
    <property type="entry name" value="Pepsin-like_plant"/>
</dbReference>
<keyword evidence="3" id="KW-0064">Aspartyl protease</keyword>
<feature type="domain" description="Peptidase A1" evidence="8">
    <location>
        <begin position="98"/>
        <end position="484"/>
    </location>
</feature>
<dbReference type="EMBL" id="JACEFO010001783">
    <property type="protein sequence ID" value="KAF8702832.1"/>
    <property type="molecule type" value="Genomic_DNA"/>
</dbReference>
<comment type="caution">
    <text evidence="9">The sequence shown here is derived from an EMBL/GenBank/DDBJ whole genome shotgun (WGS) entry which is preliminary data.</text>
</comment>
<dbReference type="PROSITE" id="PS00141">
    <property type="entry name" value="ASP_PROTEASE"/>
    <property type="match status" value="1"/>
</dbReference>
<comment type="similarity">
    <text evidence="1">Belongs to the peptidase A1 family.</text>
</comment>
<proteinExistence type="inferred from homology"/>
<dbReference type="GO" id="GO:0005576">
    <property type="term" value="C:extracellular region"/>
    <property type="evidence" value="ECO:0007669"/>
    <property type="project" value="TreeGrafter"/>
</dbReference>
<dbReference type="AlphaFoldDB" id="A0A835BT96"/>
<keyword evidence="7" id="KW-0732">Signal</keyword>
<dbReference type="FunFam" id="2.40.70.10:FF:000055">
    <property type="entry name" value="Probable aspartyl protease At4g16563"/>
    <property type="match status" value="1"/>
</dbReference>
<sequence length="498" mass="52820">MRGLCLLALQLLLLVLALLHQRKCHGLLLPLTNTLSSLRVANGTTTTTLLPIHDLLRSSSLRSAARHRRHRALRSPRPRQPPPAHRQLSLPLAPGSDYTLSLSVGPASAAAPVSLFLDTGSDLVWFPCAPFTCMLCDGKPTPGRSSRLPPPIDSHRVPCASPLCSAAHSSSPTSDLCAAAGCPLDDIETGSCGSSSSSHHACPPLYYAYGDGSLVAHLRRGRVALAASVAVRDFTFACAHTALGEPVGVAGFGRGPLSLPAQLSPSLSGRFSYCLVSHSFRADRLIRPSPLILGRTPDAADETGGFVYTPLLRNPRHPYFYTVALEAVTVGSTRIPARPELGRVDRAGNGGMVVDSGTTFTMLPGETHARVAEAFAVAMDAAGFARAELAEAQTGLTPCYRYAATDRGVPPLALHFRGDDATVALPRRNYFMGFKSEEGDGVGCLMLMNGGEDGGDGPAGTLGNFQQQGFEVVYDVDAGRVGFARRRCTDLWDSLSRR</sequence>
<feature type="signal peptide" evidence="7">
    <location>
        <begin position="1"/>
        <end position="26"/>
    </location>
</feature>
<keyword evidence="2" id="KW-0645">Protease</keyword>
<protein>
    <recommendedName>
        <fullName evidence="8">Peptidase A1 domain-containing protein</fullName>
    </recommendedName>
</protein>
<dbReference type="InterPro" id="IPR021109">
    <property type="entry name" value="Peptidase_aspartic_dom_sf"/>
</dbReference>
<keyword evidence="4" id="KW-0378">Hydrolase</keyword>
<dbReference type="InterPro" id="IPR032861">
    <property type="entry name" value="TAXi_N"/>
</dbReference>
<evidence type="ECO:0000256" key="7">
    <source>
        <dbReference type="SAM" id="SignalP"/>
    </source>
</evidence>
<dbReference type="Gene3D" id="2.40.70.10">
    <property type="entry name" value="Acid Proteases"/>
    <property type="match status" value="2"/>
</dbReference>
<evidence type="ECO:0000259" key="8">
    <source>
        <dbReference type="PROSITE" id="PS51767"/>
    </source>
</evidence>
<dbReference type="InterPro" id="IPR001969">
    <property type="entry name" value="Aspartic_peptidase_AS"/>
</dbReference>
<keyword evidence="10" id="KW-1185">Reference proteome</keyword>
<dbReference type="CDD" id="cd05476">
    <property type="entry name" value="pepsin_A_like_plant"/>
    <property type="match status" value="1"/>
</dbReference>
<evidence type="ECO:0000256" key="1">
    <source>
        <dbReference type="ARBA" id="ARBA00007447"/>
    </source>
</evidence>
<feature type="region of interest" description="Disordered" evidence="6">
    <location>
        <begin position="66"/>
        <end position="90"/>
    </location>
</feature>
<evidence type="ECO:0000256" key="6">
    <source>
        <dbReference type="SAM" id="MobiDB-lite"/>
    </source>
</evidence>
<organism evidence="9 10">
    <name type="scientific">Digitaria exilis</name>
    <dbReference type="NCBI Taxonomy" id="1010633"/>
    <lineage>
        <taxon>Eukaryota</taxon>
        <taxon>Viridiplantae</taxon>
        <taxon>Streptophyta</taxon>
        <taxon>Embryophyta</taxon>
        <taxon>Tracheophyta</taxon>
        <taxon>Spermatophyta</taxon>
        <taxon>Magnoliopsida</taxon>
        <taxon>Liliopsida</taxon>
        <taxon>Poales</taxon>
        <taxon>Poaceae</taxon>
        <taxon>PACMAD clade</taxon>
        <taxon>Panicoideae</taxon>
        <taxon>Panicodae</taxon>
        <taxon>Paniceae</taxon>
        <taxon>Anthephorinae</taxon>
        <taxon>Digitaria</taxon>
    </lineage>
</organism>
<dbReference type="PANTHER" id="PTHR47967:SF26">
    <property type="entry name" value="PEPTIDASE A1 DOMAIN-CONTAINING PROTEIN"/>
    <property type="match status" value="1"/>
</dbReference>
<dbReference type="Proteomes" id="UP000636709">
    <property type="component" value="Unassembled WGS sequence"/>
</dbReference>